<name>A0A1I1GT20_9BACT</name>
<sequence length="139" mass="16201">MVVVLRKLKPNKDLKKVIIIFFAMLMLVQSLGKVWIMVAYQINKAYIEANLCENKDKPLMGCAGKCYLKKQLAKEQNAVKQLQETLKEFSVFVHHQINDNQWFSTSNLFLGTKPSLNVFYWAFYAEYSLEAVFRPPAFR</sequence>
<dbReference type="EMBL" id="FOLE01000003">
    <property type="protein sequence ID" value="SFC13008.1"/>
    <property type="molecule type" value="Genomic_DNA"/>
</dbReference>
<reference evidence="1 2" key="1">
    <citation type="submission" date="2016-10" db="EMBL/GenBank/DDBJ databases">
        <authorList>
            <person name="de Groot N.N."/>
        </authorList>
    </citation>
    <scope>NUCLEOTIDE SEQUENCE [LARGE SCALE GENOMIC DNA]</scope>
    <source>
        <strain evidence="1 2">DSM 6793</strain>
    </source>
</reference>
<proteinExistence type="predicted"/>
<keyword evidence="2" id="KW-1185">Reference proteome</keyword>
<evidence type="ECO:0000313" key="1">
    <source>
        <dbReference type="EMBL" id="SFC13008.1"/>
    </source>
</evidence>
<protein>
    <submittedName>
        <fullName evidence="1">Uncharacterized protein</fullName>
    </submittedName>
</protein>
<dbReference type="STRING" id="927664.SAMN05421780_10327"/>
<organism evidence="1 2">
    <name type="scientific">Flexibacter flexilis DSM 6793</name>
    <dbReference type="NCBI Taxonomy" id="927664"/>
    <lineage>
        <taxon>Bacteria</taxon>
        <taxon>Pseudomonadati</taxon>
        <taxon>Bacteroidota</taxon>
        <taxon>Cytophagia</taxon>
        <taxon>Cytophagales</taxon>
        <taxon>Flexibacteraceae</taxon>
        <taxon>Flexibacter</taxon>
    </lineage>
</organism>
<dbReference type="AlphaFoldDB" id="A0A1I1GT20"/>
<evidence type="ECO:0000313" key="2">
    <source>
        <dbReference type="Proteomes" id="UP000199514"/>
    </source>
</evidence>
<dbReference type="Proteomes" id="UP000199514">
    <property type="component" value="Unassembled WGS sequence"/>
</dbReference>
<accession>A0A1I1GT20</accession>
<gene>
    <name evidence="1" type="ORF">SAMN05421780_10327</name>
</gene>